<accession>A0A656HAD5</accession>
<sequence>MKQEQFIRQYQPLWDQLAAWLDYQQTPKQQRKREGLQEPPLDFPRTYRQLCHHLALAQSRMYSPLLIGQLNELVMRGHNRLYTSRLHFAHRFVTFYLRDLPRLVRREWVAMLLAGALFFGSFFTILAAIQIEPELVYSVISGEQVAGMEDMYDPERTSRFGREREADSDVMMFGYYIKNNTGIGFQVFAGGLLYGLGSLFFLLYNGLAIGAVAGHLTQIGYIETFWGFVAGHSAFELTAIMLSGAAGFKLAQALIMPGRKSRLLALRDNAQQAIGIVYGSATLFIMAAFVEAFWSSQAWIPVTVKYVVGIGLWVLVIGYFTLLGRGELAAERSQSDEA</sequence>
<dbReference type="InterPro" id="IPR002798">
    <property type="entry name" value="SpoIIM-like"/>
</dbReference>
<keyword evidence="3" id="KW-1185">Reference proteome</keyword>
<dbReference type="OrthoDB" id="9792847at2"/>
<dbReference type="Pfam" id="PF01944">
    <property type="entry name" value="SpoIIM"/>
    <property type="match status" value="1"/>
</dbReference>
<feature type="transmembrane region" description="Helical" evidence="1">
    <location>
        <begin position="276"/>
        <end position="294"/>
    </location>
</feature>
<dbReference type="PANTHER" id="PTHR35337">
    <property type="entry name" value="SLR1478 PROTEIN"/>
    <property type="match status" value="1"/>
</dbReference>
<keyword evidence="1" id="KW-1133">Transmembrane helix</keyword>
<organism evidence="2 3">
    <name type="scientific">Thiothrix nivea (strain ATCC 35100 / DSM 5205 / JP2)</name>
    <dbReference type="NCBI Taxonomy" id="870187"/>
    <lineage>
        <taxon>Bacteria</taxon>
        <taxon>Pseudomonadati</taxon>
        <taxon>Pseudomonadota</taxon>
        <taxon>Gammaproteobacteria</taxon>
        <taxon>Thiotrichales</taxon>
        <taxon>Thiotrichaceae</taxon>
        <taxon>Thiothrix</taxon>
    </lineage>
</organism>
<evidence type="ECO:0000313" key="3">
    <source>
        <dbReference type="Proteomes" id="UP000005317"/>
    </source>
</evidence>
<name>A0A656HAD5_THINJ</name>
<feature type="transmembrane region" description="Helical" evidence="1">
    <location>
        <begin position="235"/>
        <end position="255"/>
    </location>
</feature>
<gene>
    <name evidence="2" type="ORF">Thini_0515</name>
</gene>
<feature type="transmembrane region" description="Helical" evidence="1">
    <location>
        <begin position="306"/>
        <end position="324"/>
    </location>
</feature>
<keyword evidence="1" id="KW-0472">Membrane</keyword>
<reference evidence="3" key="1">
    <citation type="journal article" date="2011" name="Stand. Genomic Sci.">
        <title>Genome sequence of the filamentous, gliding Thiothrix nivea neotype strain (JP2(T)).</title>
        <authorList>
            <person name="Lapidus A."/>
            <person name="Nolan M."/>
            <person name="Lucas S."/>
            <person name="Glavina Del Rio T."/>
            <person name="Tice H."/>
            <person name="Cheng J.F."/>
            <person name="Tapia R."/>
            <person name="Han C."/>
            <person name="Goodwin L."/>
            <person name="Pitluck S."/>
            <person name="Liolios K."/>
            <person name="Pagani I."/>
            <person name="Ivanova N."/>
            <person name="Huntemann M."/>
            <person name="Mavromatis K."/>
            <person name="Mikhailova N."/>
            <person name="Pati A."/>
            <person name="Chen A."/>
            <person name="Palaniappan K."/>
            <person name="Land M."/>
            <person name="Brambilla E.M."/>
            <person name="Rohde M."/>
            <person name="Abt B."/>
            <person name="Verbarg S."/>
            <person name="Goker M."/>
            <person name="Bristow J."/>
            <person name="Eisen J.A."/>
            <person name="Markowitz V."/>
            <person name="Hugenholtz P."/>
            <person name="Kyrpides N.C."/>
            <person name="Klenk H.P."/>
            <person name="Woyke T."/>
        </authorList>
    </citation>
    <scope>NUCLEOTIDE SEQUENCE [LARGE SCALE GENOMIC DNA]</scope>
    <source>
        <strain evidence="3">ATCC 35100 / DSM 5205 / JP2</strain>
    </source>
</reference>
<evidence type="ECO:0008006" key="4">
    <source>
        <dbReference type="Google" id="ProtNLM"/>
    </source>
</evidence>
<dbReference type="AlphaFoldDB" id="A0A656HAD5"/>
<dbReference type="EMBL" id="JH651384">
    <property type="protein sequence ID" value="EIJ33153.1"/>
    <property type="molecule type" value="Genomic_DNA"/>
</dbReference>
<dbReference type="PANTHER" id="PTHR35337:SF1">
    <property type="entry name" value="SLR1478 PROTEIN"/>
    <property type="match status" value="1"/>
</dbReference>
<proteinExistence type="predicted"/>
<evidence type="ECO:0000313" key="2">
    <source>
        <dbReference type="EMBL" id="EIJ33153.1"/>
    </source>
</evidence>
<feature type="transmembrane region" description="Helical" evidence="1">
    <location>
        <begin position="108"/>
        <end position="131"/>
    </location>
</feature>
<dbReference type="Proteomes" id="UP000005317">
    <property type="component" value="Unassembled WGS sequence"/>
</dbReference>
<evidence type="ECO:0000256" key="1">
    <source>
        <dbReference type="SAM" id="Phobius"/>
    </source>
</evidence>
<feature type="transmembrane region" description="Helical" evidence="1">
    <location>
        <begin position="183"/>
        <end position="204"/>
    </location>
</feature>
<dbReference type="RefSeq" id="WP_002707107.1">
    <property type="nucleotide sequence ID" value="NZ_JH651384.1"/>
</dbReference>
<protein>
    <recommendedName>
        <fullName evidence="4">Stage II sporulation protein M</fullName>
    </recommendedName>
</protein>
<keyword evidence="1" id="KW-0812">Transmembrane</keyword>